<dbReference type="Proteomes" id="UP000199570">
    <property type="component" value="Unassembled WGS sequence"/>
</dbReference>
<dbReference type="RefSeq" id="WP_090325929.1">
    <property type="nucleotide sequence ID" value="NZ_FNKJ01000003.1"/>
</dbReference>
<organism evidence="1 2">
    <name type="scientific">Pseudomonas moorei</name>
    <dbReference type="NCBI Taxonomy" id="395599"/>
    <lineage>
        <taxon>Bacteria</taxon>
        <taxon>Pseudomonadati</taxon>
        <taxon>Pseudomonadota</taxon>
        <taxon>Gammaproteobacteria</taxon>
        <taxon>Pseudomonadales</taxon>
        <taxon>Pseudomonadaceae</taxon>
        <taxon>Pseudomonas</taxon>
    </lineage>
</organism>
<dbReference type="AlphaFoldDB" id="A0A1H1I9M0"/>
<dbReference type="EMBL" id="FNKJ01000003">
    <property type="protein sequence ID" value="SDR34360.1"/>
    <property type="molecule type" value="Genomic_DNA"/>
</dbReference>
<dbReference type="OrthoDB" id="7002012at2"/>
<accession>A0A1H1I9M0</accession>
<keyword evidence="2" id="KW-1185">Reference proteome</keyword>
<protein>
    <submittedName>
        <fullName evidence="1">Uncharacterized protein</fullName>
    </submittedName>
</protein>
<name>A0A1H1I9M0_9PSED</name>
<sequence length="138" mass="15021">MFSGKNIKQPGLYVLSMLFMGAGSAGAHAADRFFTASIDSKGAVIRQSPEWISGVKHYPRPGYFSEYEISLKAGVFERASEFCSVSVTDVESYDDLLFAQAKLAGTPTTRKLKVITQISGSSEKDVGTSKSFMLMCVR</sequence>
<reference evidence="2" key="1">
    <citation type="submission" date="2016-10" db="EMBL/GenBank/DDBJ databases">
        <authorList>
            <person name="Varghese N."/>
            <person name="Submissions S."/>
        </authorList>
    </citation>
    <scope>NUCLEOTIDE SEQUENCE [LARGE SCALE GENOMIC DNA]</scope>
    <source>
        <strain evidence="2">BS3775</strain>
    </source>
</reference>
<evidence type="ECO:0000313" key="2">
    <source>
        <dbReference type="Proteomes" id="UP000199570"/>
    </source>
</evidence>
<evidence type="ECO:0000313" key="1">
    <source>
        <dbReference type="EMBL" id="SDR34360.1"/>
    </source>
</evidence>
<gene>
    <name evidence="1" type="ORF">SAMN04490195_5094</name>
</gene>
<proteinExistence type="predicted"/>